<evidence type="ECO:0000256" key="1">
    <source>
        <dbReference type="ARBA" id="ARBA00004447"/>
    </source>
</evidence>
<organism>
    <name type="scientific">Branchiostoma floridae</name>
    <name type="common">Florida lancelet</name>
    <name type="synonym">Amphioxus</name>
    <dbReference type="NCBI Taxonomy" id="7739"/>
    <lineage>
        <taxon>Eukaryota</taxon>
        <taxon>Metazoa</taxon>
        <taxon>Chordata</taxon>
        <taxon>Cephalochordata</taxon>
        <taxon>Leptocardii</taxon>
        <taxon>Amphioxiformes</taxon>
        <taxon>Branchiostomatidae</taxon>
        <taxon>Branchiostoma</taxon>
    </lineage>
</organism>
<dbReference type="GO" id="GO:0008376">
    <property type="term" value="F:acetylgalactosaminyltransferase activity"/>
    <property type="evidence" value="ECO:0007669"/>
    <property type="project" value="InterPro"/>
</dbReference>
<evidence type="ECO:0000256" key="4">
    <source>
        <dbReference type="ARBA" id="ARBA00022692"/>
    </source>
</evidence>
<dbReference type="InterPro" id="IPR029044">
    <property type="entry name" value="Nucleotide-diphossugar_trans"/>
</dbReference>
<evidence type="ECO:0000256" key="5">
    <source>
        <dbReference type="ARBA" id="ARBA00022968"/>
    </source>
</evidence>
<evidence type="ECO:0000256" key="9">
    <source>
        <dbReference type="RuleBase" id="RU364016"/>
    </source>
</evidence>
<protein>
    <recommendedName>
        <fullName evidence="9">Hexosyltransferase</fullName>
        <ecNumber evidence="9">2.4.1.-</ecNumber>
    </recommendedName>
</protein>
<feature type="transmembrane region" description="Helical" evidence="9">
    <location>
        <begin position="20"/>
        <end position="45"/>
    </location>
</feature>
<dbReference type="PANTHER" id="PTHR12369:SF17">
    <property type="entry name" value="CHONDROITIN SULFATE SYNTHASE 1-LIKE"/>
    <property type="match status" value="1"/>
</dbReference>
<evidence type="ECO:0000256" key="6">
    <source>
        <dbReference type="ARBA" id="ARBA00022989"/>
    </source>
</evidence>
<keyword evidence="7 9" id="KW-0333">Golgi apparatus</keyword>
<dbReference type="eggNOG" id="KOG3588">
    <property type="taxonomic scope" value="Eukaryota"/>
</dbReference>
<comment type="subcellular location">
    <subcellularLocation>
        <location evidence="1 9">Golgi apparatus</location>
        <location evidence="1 9">Golgi stack membrane</location>
        <topology evidence="1 9">Single-pass type II membrane protein</topology>
    </subcellularLocation>
</comment>
<dbReference type="InterPro" id="IPR051227">
    <property type="entry name" value="CS_glycosyltransferase"/>
</dbReference>
<dbReference type="AlphaFoldDB" id="C3ZXI0"/>
<evidence type="ECO:0000256" key="8">
    <source>
        <dbReference type="ARBA" id="ARBA00023136"/>
    </source>
</evidence>
<dbReference type="Gene3D" id="3.90.550.50">
    <property type="match status" value="2"/>
</dbReference>
<keyword evidence="8 9" id="KW-0472">Membrane</keyword>
<evidence type="ECO:0000256" key="7">
    <source>
        <dbReference type="ARBA" id="ARBA00023034"/>
    </source>
</evidence>
<accession>C3ZXI0</accession>
<keyword evidence="5 9" id="KW-0735">Signal-anchor</keyword>
<reference evidence="10" key="1">
    <citation type="journal article" date="2008" name="Nature">
        <title>The amphioxus genome and the evolution of the chordate karyotype.</title>
        <authorList>
            <consortium name="US DOE Joint Genome Institute (JGI-PGF)"/>
            <person name="Putnam N.H."/>
            <person name="Butts T."/>
            <person name="Ferrier D.E.K."/>
            <person name="Furlong R.F."/>
            <person name="Hellsten U."/>
            <person name="Kawashima T."/>
            <person name="Robinson-Rechavi M."/>
            <person name="Shoguchi E."/>
            <person name="Terry A."/>
            <person name="Yu J.-K."/>
            <person name="Benito-Gutierrez E.L."/>
            <person name="Dubchak I."/>
            <person name="Garcia-Fernandez J."/>
            <person name="Gibson-Brown J.J."/>
            <person name="Grigoriev I.V."/>
            <person name="Horton A.C."/>
            <person name="de Jong P.J."/>
            <person name="Jurka J."/>
            <person name="Kapitonov V.V."/>
            <person name="Kohara Y."/>
            <person name="Kuroki Y."/>
            <person name="Lindquist E."/>
            <person name="Lucas S."/>
            <person name="Osoegawa K."/>
            <person name="Pennacchio L.A."/>
            <person name="Salamov A.A."/>
            <person name="Satou Y."/>
            <person name="Sauka-Spengler T."/>
            <person name="Schmutz J."/>
            <person name="Shin-I T."/>
            <person name="Toyoda A."/>
            <person name="Bronner-Fraser M."/>
            <person name="Fujiyama A."/>
            <person name="Holland L.Z."/>
            <person name="Holland P.W.H."/>
            <person name="Satoh N."/>
            <person name="Rokhsar D.S."/>
        </authorList>
    </citation>
    <scope>NUCLEOTIDE SEQUENCE [LARGE SCALE GENOMIC DNA]</scope>
    <source>
        <strain evidence="10">S238N-H82</strain>
        <tissue evidence="10">Testes</tissue>
    </source>
</reference>
<comment type="similarity">
    <text evidence="2 9">Belongs to the chondroitin N-acetylgalactosaminyltransferase family.</text>
</comment>
<evidence type="ECO:0000313" key="10">
    <source>
        <dbReference type="EMBL" id="EEN42759.1"/>
    </source>
</evidence>
<sequence length="736" mass="83462">MKASTWVRGHRRRPRLSGILHHKCLLPFLSGTIVGIALSTIFILLPFPTYLVSLLAGIDGQSADITDSGISGELTIRQPLYVGVMTAGKFLHTRATACNNTWGRQVSKVEFFSQHGSWEDDRLPVVSLPGVSDDVYPPQGKAFRMLQYMCQTHGQQYDWFMRADDDSYIHVDRLKQFLGKIDSSKKTCMEEVMSREEDVEIGRCVTNHLHIQCTRAWEVYMGQPGYGFPEVRNKLGLNGRNFCMGGPGVIFSRAAIQALCPHLETCMEEVMSREEDVEIGRCVTNHLHIQCTRAWELTELFYHAYEEEFSEDRPFTGNLQKNRHLVKSLTLHHMKDPHVMYQVHRHYTKSTMNITEQEIETLQESLHSINNILSPSLHKSVPSLDQNSLLHELPLPVEREDGLPWVSFDATHVFSSEGVAQEMGVPWQQDLREVLESAIATAKAQLPEGSKVSHLIGGYRRLHPNFGTEYLIDLAFRDHHDNQVTVRNRVIRPILPAEVRGHLQHLPKSPHVYVILPVQERDPGLQQFLQLYEEVVLSSRPPHMESLIIVICTGGPAAEDPGNGDKHDGNALDAKAVVDFYQRQFPTGQIRSLVLNEPFSLCQGHRRGLELVKEKNDSIVFLANADAQFSRDFLISCRKYAVKESQVYLPLPRRWGQNVGNHGTAASNHGNGNHGDHDKWRGAYIGKDLYLPPNLQYGPNMCIYVQDVDEVDIHNFRPHSAKLELFAAENLHLKTL</sequence>
<evidence type="ECO:0000256" key="3">
    <source>
        <dbReference type="ARBA" id="ARBA00022679"/>
    </source>
</evidence>
<proteinExistence type="inferred from homology"/>
<name>C3ZXI0_BRAFL</name>
<dbReference type="PANTHER" id="PTHR12369">
    <property type="entry name" value="CHONDROITIN SYNTHASE"/>
    <property type="match status" value="1"/>
</dbReference>
<keyword evidence="6 9" id="KW-1133">Transmembrane helix</keyword>
<dbReference type="GO" id="GO:0032580">
    <property type="term" value="C:Golgi cisterna membrane"/>
    <property type="evidence" value="ECO:0007669"/>
    <property type="project" value="UniProtKB-SubCell"/>
</dbReference>
<dbReference type="InParanoid" id="C3ZXI0"/>
<dbReference type="InterPro" id="IPR008428">
    <property type="entry name" value="Chond_GalNAc"/>
</dbReference>
<dbReference type="EC" id="2.4.1.-" evidence="9"/>
<keyword evidence="4 9" id="KW-0812">Transmembrane</keyword>
<gene>
    <name evidence="10" type="ORF">BRAFLDRAFT_131193</name>
</gene>
<dbReference type="EMBL" id="GG666712">
    <property type="protein sequence ID" value="EEN42759.1"/>
    <property type="molecule type" value="Genomic_DNA"/>
</dbReference>
<keyword evidence="3 9" id="KW-0808">Transferase</keyword>
<dbReference type="Pfam" id="PF05679">
    <property type="entry name" value="CHGN"/>
    <property type="match status" value="2"/>
</dbReference>
<evidence type="ECO:0000256" key="2">
    <source>
        <dbReference type="ARBA" id="ARBA00009239"/>
    </source>
</evidence>
<dbReference type="SUPFAM" id="SSF53448">
    <property type="entry name" value="Nucleotide-diphospho-sugar transferases"/>
    <property type="match status" value="1"/>
</dbReference>